<dbReference type="InterPro" id="IPR045469">
    <property type="entry name" value="Nis1"/>
</dbReference>
<dbReference type="Proteomes" id="UP001521116">
    <property type="component" value="Unassembled WGS sequence"/>
</dbReference>
<proteinExistence type="predicted"/>
<evidence type="ECO:0000256" key="1">
    <source>
        <dbReference type="SAM" id="SignalP"/>
    </source>
</evidence>
<keyword evidence="3" id="KW-1185">Reference proteome</keyword>
<sequence length="144" mass="15076">MRTSTLLTTLAATLPSLTTARLVGLRVPATIAPGATFTATIISENYIQSVYDVAVAFGTSPAPSHPEWLSTVLASDYLGPALSNLAYSPNFTLTMPATVAQGSEQVVYAALYSLYGASTMPTLSTFNVTAVIGEETSEEYVSSI</sequence>
<feature type="chain" id="PRO_5046185272" evidence="1">
    <location>
        <begin position="21"/>
        <end position="144"/>
    </location>
</feature>
<dbReference type="EMBL" id="JAJVDC020000010">
    <property type="protein sequence ID" value="KAL1635642.1"/>
    <property type="molecule type" value="Genomic_DNA"/>
</dbReference>
<dbReference type="Pfam" id="PF19271">
    <property type="entry name" value="Nis1"/>
    <property type="match status" value="1"/>
</dbReference>
<accession>A0ABR3T828</accession>
<keyword evidence="1" id="KW-0732">Signal</keyword>
<name>A0ABR3T828_9PEZI</name>
<evidence type="ECO:0000313" key="2">
    <source>
        <dbReference type="EMBL" id="KAL1635642.1"/>
    </source>
</evidence>
<evidence type="ECO:0000313" key="3">
    <source>
        <dbReference type="Proteomes" id="UP001521116"/>
    </source>
</evidence>
<gene>
    <name evidence="2" type="ORF">SLS56_001695</name>
</gene>
<reference evidence="2 3" key="1">
    <citation type="submission" date="2024-02" db="EMBL/GenBank/DDBJ databases">
        <title>De novo assembly and annotation of 12 fungi associated with fruit tree decline syndrome in Ontario, Canada.</title>
        <authorList>
            <person name="Sulman M."/>
            <person name="Ellouze W."/>
            <person name="Ilyukhin E."/>
        </authorList>
    </citation>
    <scope>NUCLEOTIDE SEQUENCE [LARGE SCALE GENOMIC DNA]</scope>
    <source>
        <strain evidence="2 3">M1-105</strain>
    </source>
</reference>
<organism evidence="2 3">
    <name type="scientific">Neofusicoccum ribis</name>
    <dbReference type="NCBI Taxonomy" id="45134"/>
    <lineage>
        <taxon>Eukaryota</taxon>
        <taxon>Fungi</taxon>
        <taxon>Dikarya</taxon>
        <taxon>Ascomycota</taxon>
        <taxon>Pezizomycotina</taxon>
        <taxon>Dothideomycetes</taxon>
        <taxon>Dothideomycetes incertae sedis</taxon>
        <taxon>Botryosphaeriales</taxon>
        <taxon>Botryosphaeriaceae</taxon>
        <taxon>Neofusicoccum</taxon>
    </lineage>
</organism>
<protein>
    <submittedName>
        <fullName evidence="2">Uncharacterized protein</fullName>
    </submittedName>
</protein>
<feature type="signal peptide" evidence="1">
    <location>
        <begin position="1"/>
        <end position="20"/>
    </location>
</feature>
<comment type="caution">
    <text evidence="2">The sequence shown here is derived from an EMBL/GenBank/DDBJ whole genome shotgun (WGS) entry which is preliminary data.</text>
</comment>